<evidence type="ECO:0008006" key="8">
    <source>
        <dbReference type="Google" id="ProtNLM"/>
    </source>
</evidence>
<comment type="similarity">
    <text evidence="2 5">Belongs to the DegT/DnrJ/EryC1 family.</text>
</comment>
<comment type="caution">
    <text evidence="6">The sequence shown here is derived from an EMBL/GenBank/DDBJ whole genome shotgun (WGS) entry which is preliminary data.</text>
</comment>
<feature type="active site" description="Proton acceptor" evidence="3">
    <location>
        <position position="189"/>
    </location>
</feature>
<dbReference type="PIRSF" id="PIRSF000390">
    <property type="entry name" value="PLP_StrS"/>
    <property type="match status" value="1"/>
</dbReference>
<dbReference type="SUPFAM" id="SSF53383">
    <property type="entry name" value="PLP-dependent transferases"/>
    <property type="match status" value="1"/>
</dbReference>
<dbReference type="GO" id="GO:0030170">
    <property type="term" value="F:pyridoxal phosphate binding"/>
    <property type="evidence" value="ECO:0007669"/>
    <property type="project" value="TreeGrafter"/>
</dbReference>
<evidence type="ECO:0000313" key="6">
    <source>
        <dbReference type="EMBL" id="PQJ58183.1"/>
    </source>
</evidence>
<dbReference type="PANTHER" id="PTHR30244">
    <property type="entry name" value="TRANSAMINASE"/>
    <property type="match status" value="1"/>
</dbReference>
<organism evidence="6 7">
    <name type="scientific">Vibrio chagasii</name>
    <dbReference type="NCBI Taxonomy" id="170679"/>
    <lineage>
        <taxon>Bacteria</taxon>
        <taxon>Pseudomonadati</taxon>
        <taxon>Pseudomonadota</taxon>
        <taxon>Gammaproteobacteria</taxon>
        <taxon>Vibrionales</taxon>
        <taxon>Vibrionaceae</taxon>
        <taxon>Vibrio</taxon>
    </lineage>
</organism>
<evidence type="ECO:0000256" key="4">
    <source>
        <dbReference type="PIRSR" id="PIRSR000390-2"/>
    </source>
</evidence>
<evidence type="ECO:0000256" key="5">
    <source>
        <dbReference type="RuleBase" id="RU004508"/>
    </source>
</evidence>
<dbReference type="Pfam" id="PF01041">
    <property type="entry name" value="DegT_DnrJ_EryC1"/>
    <property type="match status" value="1"/>
</dbReference>
<evidence type="ECO:0000256" key="2">
    <source>
        <dbReference type="ARBA" id="ARBA00037999"/>
    </source>
</evidence>
<dbReference type="EMBL" id="MSCI01000003">
    <property type="protein sequence ID" value="PQJ58183.1"/>
    <property type="molecule type" value="Genomic_DNA"/>
</dbReference>
<keyword evidence="7" id="KW-1185">Reference proteome</keyword>
<dbReference type="InterPro" id="IPR015421">
    <property type="entry name" value="PyrdxlP-dep_Trfase_major"/>
</dbReference>
<dbReference type="PANTHER" id="PTHR30244:SF34">
    <property type="entry name" value="DTDP-4-AMINO-4,6-DIDEOXYGALACTOSE TRANSAMINASE"/>
    <property type="match status" value="1"/>
</dbReference>
<evidence type="ECO:0000256" key="3">
    <source>
        <dbReference type="PIRSR" id="PIRSR000390-1"/>
    </source>
</evidence>
<feature type="modified residue" description="N6-(pyridoxal phosphate)lysine" evidence="4">
    <location>
        <position position="189"/>
    </location>
</feature>
<dbReference type="AlphaFoldDB" id="A0A2S7V7K7"/>
<dbReference type="Proteomes" id="UP000238707">
    <property type="component" value="Unassembled WGS sequence"/>
</dbReference>
<dbReference type="Gene3D" id="3.40.640.10">
    <property type="entry name" value="Type I PLP-dependent aspartate aminotransferase-like (Major domain)"/>
    <property type="match status" value="1"/>
</dbReference>
<proteinExistence type="inferred from homology"/>
<dbReference type="GO" id="GO:0008483">
    <property type="term" value="F:transaminase activity"/>
    <property type="evidence" value="ECO:0007669"/>
    <property type="project" value="TreeGrafter"/>
</dbReference>
<dbReference type="InterPro" id="IPR015422">
    <property type="entry name" value="PyrdxlP-dep_Trfase_small"/>
</dbReference>
<protein>
    <recommendedName>
        <fullName evidence="8">Aminotransferase DegT</fullName>
    </recommendedName>
</protein>
<dbReference type="Gene3D" id="3.90.1150.10">
    <property type="entry name" value="Aspartate Aminotransferase, domain 1"/>
    <property type="match status" value="1"/>
</dbReference>
<accession>A0A2S7V7K7</accession>
<name>A0A2S7V7K7_9VIBR</name>
<dbReference type="CDD" id="cd00616">
    <property type="entry name" value="AHBA_syn"/>
    <property type="match status" value="1"/>
</dbReference>
<evidence type="ECO:0000313" key="7">
    <source>
        <dbReference type="Proteomes" id="UP000238707"/>
    </source>
</evidence>
<dbReference type="InterPro" id="IPR015424">
    <property type="entry name" value="PyrdxlP-dep_Trfase"/>
</dbReference>
<keyword evidence="1 4" id="KW-0663">Pyridoxal phosphate</keyword>
<dbReference type="InterPro" id="IPR000653">
    <property type="entry name" value="DegT/StrS_aminotransferase"/>
</dbReference>
<dbReference type="GO" id="GO:0000271">
    <property type="term" value="P:polysaccharide biosynthetic process"/>
    <property type="evidence" value="ECO:0007669"/>
    <property type="project" value="TreeGrafter"/>
</dbReference>
<evidence type="ECO:0000256" key="1">
    <source>
        <dbReference type="ARBA" id="ARBA00022898"/>
    </source>
</evidence>
<gene>
    <name evidence="6" type="ORF">BTO10_20930</name>
</gene>
<reference evidence="6 7" key="1">
    <citation type="submission" date="2016-12" db="EMBL/GenBank/DDBJ databases">
        <title>Diversity of luminous bacteria.</title>
        <authorList>
            <person name="Yoshizawa S."/>
            <person name="Kogure K."/>
        </authorList>
    </citation>
    <scope>NUCLEOTIDE SEQUENCE [LARGE SCALE GENOMIC DNA]</scope>
    <source>
        <strain evidence="6 7">LC2-408</strain>
    </source>
</reference>
<sequence length="386" mass="43785">MVKNVTRKINLFQPCLGKEEAAEVTKVFESNWIGKGPKTSQFEENFALHLDSTKEHVLSTTSCTEAIFLTSKIFDFGQNDEIIVPTNSFPSVASSILESGAKIVFCDIDSRSLNVELKHFEHLVTENTKAIFITHYGGYPTDMDDIMSFCSTHNIKVIEDSACAISSRYKGKRCGTFGDMAFWSFDAMKTLTTGDGAMIYFKDENDRTSASEWLYLGLPAKEKSGLDKSADDNSAGWWEFDITKPGRRAVMNDITAAIGLVQLDKVPSFISRRAEIDSLYREKLSTINDLLLPPKPDFDYESSFYFFWVQTEKRDELAKFLLANGVYCTFRYWPLHKVDLFSYDNMPEFSGSEKATATTLNLPIHQSMSNEDVEYICDLIHDFMSR</sequence>